<dbReference type="Pfam" id="PF10412">
    <property type="entry name" value="TrwB_AAD_bind"/>
    <property type="match status" value="1"/>
</dbReference>
<evidence type="ECO:0000313" key="9">
    <source>
        <dbReference type="Proteomes" id="UP000676996"/>
    </source>
</evidence>
<feature type="domain" description="Type IV secretion system coupling protein TraD DNA-binding" evidence="7">
    <location>
        <begin position="162"/>
        <end position="553"/>
    </location>
</feature>
<keyword evidence="5 6" id="KW-0472">Membrane</keyword>
<proteinExistence type="predicted"/>
<feature type="transmembrane region" description="Helical" evidence="6">
    <location>
        <begin position="101"/>
        <end position="120"/>
    </location>
</feature>
<evidence type="ECO:0000256" key="1">
    <source>
        <dbReference type="ARBA" id="ARBA00004651"/>
    </source>
</evidence>
<sequence>MSRALEASRGRVIEAHRSNAVLTLLRVAALGGLLGMVLGAVLTWTTTRVGDRVLAQAWLRHEINQHLNPAAMLRAQQTMPTGFEAVPSPEQVAATGMLHRLGYIGVPLAVLFAIGIPALLARQWVRASREAARDQVKRGNRMVTAQELASLLAWARKNGTPIELGGVPIPPANETRHLLAVGQSGSGKSTALRGLVRQIAARGEHALLYDPDTSYIRSFYRPERGDIILNVWDARTARWNPLADIADPADAYRLAAILLPLPKGRSDNDIWYEQARAVIARIIYRFVREGRTDLHQLATTLTVANVDELRELVARTEAARAFEPGAEKASSSVAFMLSQPARIVAMLAAVPMSAQPFSFDAFYAALDQHEGDKPLIFLTAPRRYRDAGLPVVTAWLDAAAAAILQRGTDAPCRAWLFLDELPSLPPITSLMTLFPEGRKYGAAITIAFQSVAQLRDKYGEEGVHIITGQTATQLIMAVGDHATATWAVELCGQVEVENQRTTESLDDKAKGERGSFALHRERKSLILDSEVMALKTGQAFLRVSGSPLAKITIDQGPALPPIAPAWVPAPIIMPDIAPAPDDAAPAPARIEDGDDWLMAGPC</sequence>
<dbReference type="Gene3D" id="3.40.50.300">
    <property type="entry name" value="P-loop containing nucleotide triphosphate hydrolases"/>
    <property type="match status" value="2"/>
</dbReference>
<keyword evidence="3 6" id="KW-0812">Transmembrane</keyword>
<name>A0A8T4IIN7_9SPHN</name>
<dbReference type="InterPro" id="IPR051539">
    <property type="entry name" value="T4SS-coupling_protein"/>
</dbReference>
<reference evidence="8" key="1">
    <citation type="submission" date="2021-04" db="EMBL/GenBank/DDBJ databases">
        <title>Ouciella asimina sp. nov., isolated from the surface seawater in the hydrothermal field of Okinawa Trough.</title>
        <authorList>
            <person name="Shuang W."/>
        </authorList>
    </citation>
    <scope>NUCLEOTIDE SEQUENCE</scope>
    <source>
        <strain evidence="8">LXI357</strain>
    </source>
</reference>
<accession>A0A8T4IIN7</accession>
<dbReference type="Proteomes" id="UP000676996">
    <property type="component" value="Unassembled WGS sequence"/>
</dbReference>
<dbReference type="InterPro" id="IPR027417">
    <property type="entry name" value="P-loop_NTPase"/>
</dbReference>
<dbReference type="InterPro" id="IPR019476">
    <property type="entry name" value="T4SS_TraD_DNA-bd"/>
</dbReference>
<keyword evidence="8" id="KW-0238">DNA-binding</keyword>
<dbReference type="AlphaFoldDB" id="A0A8T4IIN7"/>
<dbReference type="GO" id="GO:0005886">
    <property type="term" value="C:plasma membrane"/>
    <property type="evidence" value="ECO:0007669"/>
    <property type="project" value="UniProtKB-SubCell"/>
</dbReference>
<dbReference type="GO" id="GO:0003677">
    <property type="term" value="F:DNA binding"/>
    <property type="evidence" value="ECO:0007669"/>
    <property type="project" value="UniProtKB-KW"/>
</dbReference>
<evidence type="ECO:0000256" key="4">
    <source>
        <dbReference type="ARBA" id="ARBA00022989"/>
    </source>
</evidence>
<comment type="subcellular location">
    <subcellularLocation>
        <location evidence="1">Cell membrane</location>
        <topology evidence="1">Multi-pass membrane protein</topology>
    </subcellularLocation>
</comment>
<evidence type="ECO:0000256" key="6">
    <source>
        <dbReference type="SAM" id="Phobius"/>
    </source>
</evidence>
<dbReference type="SUPFAM" id="SSF52540">
    <property type="entry name" value="P-loop containing nucleoside triphosphate hydrolases"/>
    <property type="match status" value="1"/>
</dbReference>
<gene>
    <name evidence="8" type="ORF">J7S20_06030</name>
</gene>
<protein>
    <submittedName>
        <fullName evidence="8">Type IV secretion system DNA-binding domain-containing protein</fullName>
    </submittedName>
</protein>
<evidence type="ECO:0000259" key="7">
    <source>
        <dbReference type="Pfam" id="PF10412"/>
    </source>
</evidence>
<feature type="transmembrane region" description="Helical" evidence="6">
    <location>
        <begin position="21"/>
        <end position="44"/>
    </location>
</feature>
<keyword evidence="2" id="KW-1003">Cell membrane</keyword>
<dbReference type="PANTHER" id="PTHR37937:SF1">
    <property type="entry name" value="CONJUGATIVE TRANSFER: DNA TRANSPORT"/>
    <property type="match status" value="1"/>
</dbReference>
<evidence type="ECO:0000313" key="8">
    <source>
        <dbReference type="EMBL" id="MBR0552056.1"/>
    </source>
</evidence>
<evidence type="ECO:0000256" key="5">
    <source>
        <dbReference type="ARBA" id="ARBA00023136"/>
    </source>
</evidence>
<organism evidence="8 9">
    <name type="scientific">Stakelama marina</name>
    <dbReference type="NCBI Taxonomy" id="2826939"/>
    <lineage>
        <taxon>Bacteria</taxon>
        <taxon>Pseudomonadati</taxon>
        <taxon>Pseudomonadota</taxon>
        <taxon>Alphaproteobacteria</taxon>
        <taxon>Sphingomonadales</taxon>
        <taxon>Sphingomonadaceae</taxon>
        <taxon>Stakelama</taxon>
    </lineage>
</organism>
<comment type="caution">
    <text evidence="8">The sequence shown here is derived from an EMBL/GenBank/DDBJ whole genome shotgun (WGS) entry which is preliminary data.</text>
</comment>
<evidence type="ECO:0000256" key="3">
    <source>
        <dbReference type="ARBA" id="ARBA00022692"/>
    </source>
</evidence>
<dbReference type="PANTHER" id="PTHR37937">
    <property type="entry name" value="CONJUGATIVE TRANSFER: DNA TRANSPORT"/>
    <property type="match status" value="1"/>
</dbReference>
<keyword evidence="9" id="KW-1185">Reference proteome</keyword>
<dbReference type="EMBL" id="JAGRQC010000001">
    <property type="protein sequence ID" value="MBR0552056.1"/>
    <property type="molecule type" value="Genomic_DNA"/>
</dbReference>
<evidence type="ECO:0000256" key="2">
    <source>
        <dbReference type="ARBA" id="ARBA00022475"/>
    </source>
</evidence>
<dbReference type="CDD" id="cd01127">
    <property type="entry name" value="TrwB_TraG_TraD_VirD4"/>
    <property type="match status" value="1"/>
</dbReference>
<keyword evidence="4 6" id="KW-1133">Transmembrane helix</keyword>
<dbReference type="RefSeq" id="WP_284053311.1">
    <property type="nucleotide sequence ID" value="NZ_JAGRQC010000001.1"/>
</dbReference>